<name>A0A2B4R913_STYPI</name>
<keyword evidence="3" id="KW-1185">Reference proteome</keyword>
<feature type="non-terminal residue" evidence="2">
    <location>
        <position position="364"/>
    </location>
</feature>
<evidence type="ECO:0000313" key="3">
    <source>
        <dbReference type="Proteomes" id="UP000225706"/>
    </source>
</evidence>
<dbReference type="OrthoDB" id="5971885at2759"/>
<feature type="compositionally biased region" description="Basic and acidic residues" evidence="1">
    <location>
        <begin position="147"/>
        <end position="172"/>
    </location>
</feature>
<feature type="region of interest" description="Disordered" evidence="1">
    <location>
        <begin position="337"/>
        <end position="364"/>
    </location>
</feature>
<feature type="compositionally biased region" description="Polar residues" evidence="1">
    <location>
        <begin position="133"/>
        <end position="143"/>
    </location>
</feature>
<evidence type="ECO:0000313" key="2">
    <source>
        <dbReference type="EMBL" id="PFX12847.1"/>
    </source>
</evidence>
<dbReference type="Proteomes" id="UP000225706">
    <property type="component" value="Unassembled WGS sequence"/>
</dbReference>
<feature type="compositionally biased region" description="Basic and acidic residues" evidence="1">
    <location>
        <begin position="348"/>
        <end position="357"/>
    </location>
</feature>
<proteinExistence type="predicted"/>
<reference evidence="3" key="1">
    <citation type="journal article" date="2017" name="bioRxiv">
        <title>Comparative analysis of the genomes of Stylophora pistillata and Acropora digitifera provides evidence for extensive differences between species of corals.</title>
        <authorList>
            <person name="Voolstra C.R."/>
            <person name="Li Y."/>
            <person name="Liew Y.J."/>
            <person name="Baumgarten S."/>
            <person name="Zoccola D."/>
            <person name="Flot J.-F."/>
            <person name="Tambutte S."/>
            <person name="Allemand D."/>
            <person name="Aranda M."/>
        </authorList>
    </citation>
    <scope>NUCLEOTIDE SEQUENCE [LARGE SCALE GENOMIC DNA]</scope>
</reference>
<sequence length="364" mass="40389">MDEKLHSESGRGIHCHNVTVLLSSNVTKRNDQICMPTTIDMAKLKKKGKGQFVNNVEFNINMSEEDVKRRLLSHFPNLENQIFFCASAVDKGTPLEFHGEKSVWDGEFMKKTLKGNSALYIFTEMTDSEWSASTLPQGQNVHTQSRHFADKTSGKRKNDESDPAAKRAKEASVEPPFFNIRTPILFYPVNMAQIEPQGHPATSTMTMMQNHISLQKFYVDQSSRATGFPKNSTPVTHTRTSSTFVPGQQTQASGGTLPSTPTPVSMLSSPHLVNWQTSAVGKDIFDSSQLGNRIPVRNLPELRQQTQTGLDQYVLQNKSSLLLGTSQSAGSSIASRCAGTSLHSATQQRREDQEQSYKPEVVPE</sequence>
<evidence type="ECO:0000256" key="1">
    <source>
        <dbReference type="SAM" id="MobiDB-lite"/>
    </source>
</evidence>
<protein>
    <submittedName>
        <fullName evidence="2">Uncharacterized protein</fullName>
    </submittedName>
</protein>
<dbReference type="AlphaFoldDB" id="A0A2B4R913"/>
<feature type="region of interest" description="Disordered" evidence="1">
    <location>
        <begin position="133"/>
        <end position="173"/>
    </location>
</feature>
<dbReference type="EMBL" id="LSMT01001160">
    <property type="protein sequence ID" value="PFX12847.1"/>
    <property type="molecule type" value="Genomic_DNA"/>
</dbReference>
<organism evidence="2 3">
    <name type="scientific">Stylophora pistillata</name>
    <name type="common">Smooth cauliflower coral</name>
    <dbReference type="NCBI Taxonomy" id="50429"/>
    <lineage>
        <taxon>Eukaryota</taxon>
        <taxon>Metazoa</taxon>
        <taxon>Cnidaria</taxon>
        <taxon>Anthozoa</taxon>
        <taxon>Hexacorallia</taxon>
        <taxon>Scleractinia</taxon>
        <taxon>Astrocoeniina</taxon>
        <taxon>Pocilloporidae</taxon>
        <taxon>Stylophora</taxon>
    </lineage>
</organism>
<feature type="region of interest" description="Disordered" evidence="1">
    <location>
        <begin position="227"/>
        <end position="262"/>
    </location>
</feature>
<accession>A0A2B4R913</accession>
<gene>
    <name evidence="2" type="ORF">AWC38_SpisGene23127</name>
</gene>
<comment type="caution">
    <text evidence="2">The sequence shown here is derived from an EMBL/GenBank/DDBJ whole genome shotgun (WGS) entry which is preliminary data.</text>
</comment>